<sequence>MELAYVIRGYRADCTPKSLTTPVPIQFLNTTPRAHDMIGSSDPNSILSKVRDRARRQTEPQWHMTSAEEAGFEHPGKVPILRVGLRWGHRIRLIADGIWVCIAKCMSLTTGEQGLGS</sequence>
<keyword evidence="2" id="KW-1185">Reference proteome</keyword>
<protein>
    <submittedName>
        <fullName evidence="1">Uncharacterized protein</fullName>
    </submittedName>
</protein>
<accession>A0ABR3D777</accession>
<dbReference type="Proteomes" id="UP001451303">
    <property type="component" value="Unassembled WGS sequence"/>
</dbReference>
<proteinExistence type="predicted"/>
<name>A0ABR3D777_NEUIN</name>
<evidence type="ECO:0000313" key="2">
    <source>
        <dbReference type="Proteomes" id="UP001451303"/>
    </source>
</evidence>
<evidence type="ECO:0000313" key="1">
    <source>
        <dbReference type="EMBL" id="KAL0468118.1"/>
    </source>
</evidence>
<organism evidence="1 2">
    <name type="scientific">Neurospora intermedia</name>
    <dbReference type="NCBI Taxonomy" id="5142"/>
    <lineage>
        <taxon>Eukaryota</taxon>
        <taxon>Fungi</taxon>
        <taxon>Dikarya</taxon>
        <taxon>Ascomycota</taxon>
        <taxon>Pezizomycotina</taxon>
        <taxon>Sordariomycetes</taxon>
        <taxon>Sordariomycetidae</taxon>
        <taxon>Sordariales</taxon>
        <taxon>Sordariaceae</taxon>
        <taxon>Neurospora</taxon>
    </lineage>
</organism>
<comment type="caution">
    <text evidence="1">The sequence shown here is derived from an EMBL/GenBank/DDBJ whole genome shotgun (WGS) entry which is preliminary data.</text>
</comment>
<gene>
    <name evidence="1" type="ORF">QR685DRAFT_446687</name>
</gene>
<reference evidence="1 2" key="1">
    <citation type="submission" date="2023-09" db="EMBL/GenBank/DDBJ databases">
        <title>Multi-omics analysis of a traditional fermented food reveals byproduct-associated fungal strains for waste-to-food upcycling.</title>
        <authorList>
            <consortium name="Lawrence Berkeley National Laboratory"/>
            <person name="Rekdal V.M."/>
            <person name="Villalobos-Escobedo J.M."/>
            <person name="Rodriguez-Valeron N."/>
            <person name="Garcia M.O."/>
            <person name="Vasquez D.P."/>
            <person name="Damayanti I."/>
            <person name="Sorensen P.M."/>
            <person name="Baidoo E.E."/>
            <person name="De Carvalho A.C."/>
            <person name="Riley R."/>
            <person name="Lipzen A."/>
            <person name="He G."/>
            <person name="Yan M."/>
            <person name="Haridas S."/>
            <person name="Daum C."/>
            <person name="Yoshinaga Y."/>
            <person name="Ng V."/>
            <person name="Grigoriev I.V."/>
            <person name="Munk R."/>
            <person name="Nuraida L."/>
            <person name="Wijaya C.H."/>
            <person name="Morales P.-C."/>
            <person name="Keasling J.D."/>
        </authorList>
    </citation>
    <scope>NUCLEOTIDE SEQUENCE [LARGE SCALE GENOMIC DNA]</scope>
    <source>
        <strain evidence="1 2">FGSC 2613</strain>
    </source>
</reference>
<dbReference type="EMBL" id="JAVLET010000007">
    <property type="protein sequence ID" value="KAL0468118.1"/>
    <property type="molecule type" value="Genomic_DNA"/>
</dbReference>